<dbReference type="SUPFAM" id="SSF52172">
    <property type="entry name" value="CheY-like"/>
    <property type="match status" value="1"/>
</dbReference>
<proteinExistence type="predicted"/>
<evidence type="ECO:0000313" key="2">
    <source>
        <dbReference type="Proteomes" id="UP000187266"/>
    </source>
</evidence>
<sequence>MLVALDIETAFGAAGAILLGPVGHLDEGLRSLEGLEEIDAAVLDVDLHGDEVFPLAKILAERHVPFLFHTGRSDLSAITQLFPGVKICAKPGKVEDLVTEVGRLVH</sequence>
<dbReference type="EMBL" id="CP019124">
    <property type="protein sequence ID" value="APX89715.1"/>
    <property type="molecule type" value="Genomic_DNA"/>
</dbReference>
<accession>A0A1U7DIG0</accession>
<dbReference type="AlphaFoldDB" id="A0A1U7DIG0"/>
<gene>
    <name evidence="1" type="ORF">BV394_08300</name>
</gene>
<keyword evidence="2" id="KW-1185">Reference proteome</keyword>
<dbReference type="OrthoDB" id="582170at2"/>
<dbReference type="STRING" id="1267768.BV394_08300"/>
<dbReference type="Gene3D" id="3.40.50.2300">
    <property type="match status" value="1"/>
</dbReference>
<reference evidence="1 2" key="1">
    <citation type="submission" date="2017-01" db="EMBL/GenBank/DDBJ databases">
        <title>Genomic analysis of Xuhuaishuia manganoxidans DY6-4.</title>
        <authorList>
            <person name="Wang X."/>
        </authorList>
    </citation>
    <scope>NUCLEOTIDE SEQUENCE [LARGE SCALE GENOMIC DNA]</scope>
    <source>
        <strain evidence="1 2">DY6-4</strain>
    </source>
</reference>
<evidence type="ECO:0000313" key="1">
    <source>
        <dbReference type="EMBL" id="APX89715.1"/>
    </source>
</evidence>
<protein>
    <recommendedName>
        <fullName evidence="3">Response regulatory domain-containing protein</fullName>
    </recommendedName>
</protein>
<evidence type="ECO:0008006" key="3">
    <source>
        <dbReference type="Google" id="ProtNLM"/>
    </source>
</evidence>
<organism evidence="1 2">
    <name type="scientific">Brevirhabdus pacifica</name>
    <dbReference type="NCBI Taxonomy" id="1267768"/>
    <lineage>
        <taxon>Bacteria</taxon>
        <taxon>Pseudomonadati</taxon>
        <taxon>Pseudomonadota</taxon>
        <taxon>Alphaproteobacteria</taxon>
        <taxon>Rhodobacterales</taxon>
        <taxon>Paracoccaceae</taxon>
        <taxon>Brevirhabdus</taxon>
    </lineage>
</organism>
<dbReference type="Proteomes" id="UP000187266">
    <property type="component" value="Chromosome"/>
</dbReference>
<name>A0A1U7DIG0_9RHOB</name>
<dbReference type="InterPro" id="IPR011006">
    <property type="entry name" value="CheY-like_superfamily"/>
</dbReference>